<organism evidence="1 2">
    <name type="scientific">Sinanodonta woodiana</name>
    <name type="common">Chinese pond mussel</name>
    <name type="synonym">Anodonta woodiana</name>
    <dbReference type="NCBI Taxonomy" id="1069815"/>
    <lineage>
        <taxon>Eukaryota</taxon>
        <taxon>Metazoa</taxon>
        <taxon>Spiralia</taxon>
        <taxon>Lophotrochozoa</taxon>
        <taxon>Mollusca</taxon>
        <taxon>Bivalvia</taxon>
        <taxon>Autobranchia</taxon>
        <taxon>Heteroconchia</taxon>
        <taxon>Palaeoheterodonta</taxon>
        <taxon>Unionida</taxon>
        <taxon>Unionoidea</taxon>
        <taxon>Unionidae</taxon>
        <taxon>Unioninae</taxon>
        <taxon>Sinanodonta</taxon>
    </lineage>
</organism>
<proteinExistence type="predicted"/>
<evidence type="ECO:0000313" key="2">
    <source>
        <dbReference type="Proteomes" id="UP001634394"/>
    </source>
</evidence>
<name>A0ABD3WGV1_SINWO</name>
<keyword evidence="2" id="KW-1185">Reference proteome</keyword>
<dbReference type="InterPro" id="IPR045836">
    <property type="entry name" value="Astro_VPg"/>
</dbReference>
<comment type="caution">
    <text evidence="1">The sequence shown here is derived from an EMBL/GenBank/DDBJ whole genome shotgun (WGS) entry which is preliminary data.</text>
</comment>
<reference evidence="1 2" key="1">
    <citation type="submission" date="2024-11" db="EMBL/GenBank/DDBJ databases">
        <title>Chromosome-level genome assembly of the freshwater bivalve Anodonta woodiana.</title>
        <authorList>
            <person name="Chen X."/>
        </authorList>
    </citation>
    <scope>NUCLEOTIDE SEQUENCE [LARGE SCALE GENOMIC DNA]</scope>
    <source>
        <strain evidence="1">MN2024</strain>
        <tissue evidence="1">Gills</tissue>
    </source>
</reference>
<dbReference type="EMBL" id="JBJQND010000006">
    <property type="protein sequence ID" value="KAL3873171.1"/>
    <property type="molecule type" value="Genomic_DNA"/>
</dbReference>
<sequence length="159" mass="18408">MTSSEPDSCTTDILQSLRDLYKVEEDLLKYGRDAASASRDQFLNEKIGKFFGLAIAYKNCFERLKVKTKVEYEKIIKDNFRHKHIQEVFEDITEIEAQWDTFLEENDITLEEDIGDTVQLDDFGPMDATLHDARTGNSTSLHQFIGQENLILILLRHFA</sequence>
<protein>
    <submittedName>
        <fullName evidence="1">Uncharacterized protein</fullName>
    </submittedName>
</protein>
<evidence type="ECO:0000313" key="1">
    <source>
        <dbReference type="EMBL" id="KAL3873171.1"/>
    </source>
</evidence>
<dbReference type="Proteomes" id="UP001634394">
    <property type="component" value="Unassembled WGS sequence"/>
</dbReference>
<accession>A0ABD3WGV1</accession>
<dbReference type="AlphaFoldDB" id="A0ABD3WGV1"/>
<dbReference type="Pfam" id="PF19416">
    <property type="entry name" value="Astro_VPg"/>
    <property type="match status" value="1"/>
</dbReference>
<gene>
    <name evidence="1" type="ORF">ACJMK2_036319</name>
</gene>